<dbReference type="Pfam" id="PF13662">
    <property type="entry name" value="Toprim_4"/>
    <property type="match status" value="1"/>
</dbReference>
<dbReference type="NCBIfam" id="TIGR00615">
    <property type="entry name" value="recR"/>
    <property type="match status" value="1"/>
</dbReference>
<evidence type="ECO:0000313" key="10">
    <source>
        <dbReference type="Proteomes" id="UP000190027"/>
    </source>
</evidence>
<evidence type="ECO:0000313" key="9">
    <source>
        <dbReference type="EMBL" id="SKA77009.1"/>
    </source>
</evidence>
<keyword evidence="3 7" id="KW-0863">Zinc-finger</keyword>
<dbReference type="STRING" id="1121449.SAMN02745704_00920"/>
<protein>
    <recommendedName>
        <fullName evidence="7">Recombination protein RecR</fullName>
    </recommendedName>
</protein>
<keyword evidence="1 7" id="KW-0479">Metal-binding</keyword>
<keyword evidence="2 7" id="KW-0227">DNA damage</keyword>
<dbReference type="EMBL" id="FUYC01000003">
    <property type="protein sequence ID" value="SKA77009.1"/>
    <property type="molecule type" value="Genomic_DNA"/>
</dbReference>
<dbReference type="InterPro" id="IPR034137">
    <property type="entry name" value="TOPRIM_RecR"/>
</dbReference>
<keyword evidence="6 7" id="KW-0234">DNA repair</keyword>
<evidence type="ECO:0000259" key="8">
    <source>
        <dbReference type="PROSITE" id="PS50880"/>
    </source>
</evidence>
<dbReference type="PANTHER" id="PTHR30446:SF0">
    <property type="entry name" value="RECOMBINATION PROTEIN RECR"/>
    <property type="match status" value="1"/>
</dbReference>
<evidence type="ECO:0000256" key="6">
    <source>
        <dbReference type="ARBA" id="ARBA00023204"/>
    </source>
</evidence>
<dbReference type="HAMAP" id="MF_00017">
    <property type="entry name" value="RecR"/>
    <property type="match status" value="1"/>
</dbReference>
<organism evidence="9 10">
    <name type="scientific">Paucidesulfovibrio gracilis DSM 16080</name>
    <dbReference type="NCBI Taxonomy" id="1121449"/>
    <lineage>
        <taxon>Bacteria</taxon>
        <taxon>Pseudomonadati</taxon>
        <taxon>Thermodesulfobacteriota</taxon>
        <taxon>Desulfovibrionia</taxon>
        <taxon>Desulfovibrionales</taxon>
        <taxon>Desulfovibrionaceae</taxon>
        <taxon>Paucidesulfovibrio</taxon>
    </lineage>
</organism>
<dbReference type="GO" id="GO:0008270">
    <property type="term" value="F:zinc ion binding"/>
    <property type="evidence" value="ECO:0007669"/>
    <property type="project" value="UniProtKB-KW"/>
</dbReference>
<comment type="function">
    <text evidence="7">May play a role in DNA repair. It seems to be involved in an RecBC-independent recombinational process of DNA repair. It may act with RecF and RecO.</text>
</comment>
<dbReference type="InterPro" id="IPR000093">
    <property type="entry name" value="DNA_Rcmb_RecR"/>
</dbReference>
<keyword evidence="5 7" id="KW-0233">DNA recombination</keyword>
<keyword evidence="10" id="KW-1185">Reference proteome</keyword>
<dbReference type="Gene3D" id="3.40.1360.10">
    <property type="match status" value="1"/>
</dbReference>
<name>A0A1T4WIL9_9BACT</name>
<dbReference type="OrthoDB" id="9802672at2"/>
<dbReference type="Pfam" id="PF21176">
    <property type="entry name" value="RecR_HhH"/>
    <property type="match status" value="1"/>
</dbReference>
<evidence type="ECO:0000256" key="7">
    <source>
        <dbReference type="HAMAP-Rule" id="MF_00017"/>
    </source>
</evidence>
<reference evidence="9 10" key="1">
    <citation type="submission" date="2017-02" db="EMBL/GenBank/DDBJ databases">
        <authorList>
            <person name="Peterson S.W."/>
        </authorList>
    </citation>
    <scope>NUCLEOTIDE SEQUENCE [LARGE SCALE GENOMIC DNA]</scope>
    <source>
        <strain evidence="9 10">DSM 16080</strain>
    </source>
</reference>
<dbReference type="GO" id="GO:0006281">
    <property type="term" value="P:DNA repair"/>
    <property type="evidence" value="ECO:0007669"/>
    <property type="project" value="UniProtKB-UniRule"/>
</dbReference>
<dbReference type="SUPFAM" id="SSF111304">
    <property type="entry name" value="Recombination protein RecR"/>
    <property type="match status" value="1"/>
</dbReference>
<gene>
    <name evidence="7" type="primary">recR</name>
    <name evidence="9" type="ORF">SAMN02745704_00920</name>
</gene>
<dbReference type="Gene3D" id="1.10.8.420">
    <property type="entry name" value="RecR Domain 1"/>
    <property type="match status" value="1"/>
</dbReference>
<dbReference type="PROSITE" id="PS50880">
    <property type="entry name" value="TOPRIM"/>
    <property type="match status" value="1"/>
</dbReference>
<dbReference type="InterPro" id="IPR023627">
    <property type="entry name" value="Rcmb_RecR"/>
</dbReference>
<dbReference type="CDD" id="cd01025">
    <property type="entry name" value="TOPRIM_recR"/>
    <property type="match status" value="1"/>
</dbReference>
<dbReference type="PANTHER" id="PTHR30446">
    <property type="entry name" value="RECOMBINATION PROTEIN RECR"/>
    <property type="match status" value="1"/>
</dbReference>
<evidence type="ECO:0000256" key="5">
    <source>
        <dbReference type="ARBA" id="ARBA00023172"/>
    </source>
</evidence>
<dbReference type="AlphaFoldDB" id="A0A1T4WIL9"/>
<evidence type="ECO:0000256" key="1">
    <source>
        <dbReference type="ARBA" id="ARBA00022723"/>
    </source>
</evidence>
<comment type="similarity">
    <text evidence="7">Belongs to the RecR family.</text>
</comment>
<evidence type="ECO:0000256" key="3">
    <source>
        <dbReference type="ARBA" id="ARBA00022771"/>
    </source>
</evidence>
<dbReference type="InterPro" id="IPR006171">
    <property type="entry name" value="TOPRIM_dom"/>
</dbReference>
<dbReference type="InterPro" id="IPR015967">
    <property type="entry name" value="Rcmb_RecR_Znf"/>
</dbReference>
<evidence type="ECO:0000256" key="4">
    <source>
        <dbReference type="ARBA" id="ARBA00022833"/>
    </source>
</evidence>
<keyword evidence="4 7" id="KW-0862">Zinc</keyword>
<dbReference type="PROSITE" id="PS01300">
    <property type="entry name" value="RECR"/>
    <property type="match status" value="1"/>
</dbReference>
<proteinExistence type="inferred from homology"/>
<dbReference type="GO" id="GO:0006310">
    <property type="term" value="P:DNA recombination"/>
    <property type="evidence" value="ECO:0007669"/>
    <property type="project" value="UniProtKB-UniRule"/>
</dbReference>
<evidence type="ECO:0000256" key="2">
    <source>
        <dbReference type="ARBA" id="ARBA00022763"/>
    </source>
</evidence>
<dbReference type="GO" id="GO:0003677">
    <property type="term" value="F:DNA binding"/>
    <property type="evidence" value="ECO:0007669"/>
    <property type="project" value="UniProtKB-UniRule"/>
</dbReference>
<feature type="zinc finger region" description="C4-type" evidence="7">
    <location>
        <begin position="58"/>
        <end position="73"/>
    </location>
</feature>
<sequence>MQQLPAPLREVVDQFAGLPGIGPKSALRIALTLLKMPEERARAFGRSVLELRDNLCLCQECGSLSESNPCQLCSDPERDDSQLCVVAEWDSLLVLEEMGQFRGRYMILGGLLDPLSGNDACSLEFERLRERMERGTVRELILALGATLESETTCSHVKNLVEKGWPGVRVSRLAQGIPMGGEVKYMDKETLRQSLMHRQSL</sequence>
<accession>A0A1T4WIL9</accession>
<feature type="domain" description="Toprim" evidence="8">
    <location>
        <begin position="81"/>
        <end position="178"/>
    </location>
</feature>
<dbReference type="Pfam" id="PF21175">
    <property type="entry name" value="RecR_C"/>
    <property type="match status" value="1"/>
</dbReference>
<dbReference type="Proteomes" id="UP000190027">
    <property type="component" value="Unassembled WGS sequence"/>
</dbReference>
<dbReference type="RefSeq" id="WP_078716507.1">
    <property type="nucleotide sequence ID" value="NZ_FUYC01000003.1"/>
</dbReference>